<evidence type="ECO:0000259" key="3">
    <source>
        <dbReference type="Pfam" id="PF02582"/>
    </source>
</evidence>
<dbReference type="Pfam" id="PF02582">
    <property type="entry name" value="DUF155"/>
    <property type="match status" value="1"/>
</dbReference>
<reference evidence="4 5" key="1">
    <citation type="submission" date="2015-09" db="EMBL/GenBank/DDBJ databases">
        <title>Host preference determinants of Valsa canker pathogens revealed by comparative genomics.</title>
        <authorList>
            <person name="Yin Z."/>
            <person name="Huang L."/>
        </authorList>
    </citation>
    <scope>NUCLEOTIDE SEQUENCE [LARGE SCALE GENOMIC DNA]</scope>
    <source>
        <strain evidence="4 5">YSFL</strain>
    </source>
</reference>
<feature type="compositionally biased region" description="Low complexity" evidence="2">
    <location>
        <begin position="100"/>
        <end position="110"/>
    </location>
</feature>
<dbReference type="InterPro" id="IPR003734">
    <property type="entry name" value="DUF155"/>
</dbReference>
<feature type="region of interest" description="Disordered" evidence="2">
    <location>
        <begin position="22"/>
        <end position="41"/>
    </location>
</feature>
<dbReference type="InterPro" id="IPR051624">
    <property type="entry name" value="RMD1/Sad1-interacting"/>
</dbReference>
<evidence type="ECO:0000256" key="1">
    <source>
        <dbReference type="ARBA" id="ARBA00008306"/>
    </source>
</evidence>
<organism evidence="4 5">
    <name type="scientific">Cytospora chrysosperma</name>
    <name type="common">Cytospora canker fungus</name>
    <name type="synonym">Sphaeria chrysosperma</name>
    <dbReference type="NCBI Taxonomy" id="252740"/>
    <lineage>
        <taxon>Eukaryota</taxon>
        <taxon>Fungi</taxon>
        <taxon>Dikarya</taxon>
        <taxon>Ascomycota</taxon>
        <taxon>Pezizomycotina</taxon>
        <taxon>Sordariomycetes</taxon>
        <taxon>Sordariomycetidae</taxon>
        <taxon>Diaporthales</taxon>
        <taxon>Cytosporaceae</taxon>
        <taxon>Cytospora</taxon>
    </lineage>
</organism>
<evidence type="ECO:0000313" key="5">
    <source>
        <dbReference type="Proteomes" id="UP000284375"/>
    </source>
</evidence>
<name>A0A423VX21_CYTCH</name>
<dbReference type="EMBL" id="LJZO01000023">
    <property type="protein sequence ID" value="ROV95565.1"/>
    <property type="molecule type" value="Genomic_DNA"/>
</dbReference>
<dbReference type="GO" id="GO:0005739">
    <property type="term" value="C:mitochondrion"/>
    <property type="evidence" value="ECO:0007669"/>
    <property type="project" value="UniProtKB-ARBA"/>
</dbReference>
<comment type="similarity">
    <text evidence="1">Belongs to the RMD1/sif2 family.</text>
</comment>
<proteinExistence type="inferred from homology"/>
<comment type="caution">
    <text evidence="4">The sequence shown here is derived from an EMBL/GenBank/DDBJ whole genome shotgun (WGS) entry which is preliminary data.</text>
</comment>
<feature type="domain" description="DUF155" evidence="3">
    <location>
        <begin position="219"/>
        <end position="406"/>
    </location>
</feature>
<dbReference type="PANTHER" id="PTHR16255">
    <property type="entry name" value="REQUIRED FOR MEIOTIC NUCLEAR DIVISION PROTEIN 1 HOMOLOG"/>
    <property type="match status" value="1"/>
</dbReference>
<dbReference type="OrthoDB" id="242766at2759"/>
<dbReference type="AlphaFoldDB" id="A0A423VX21"/>
<sequence length="474" mass="51848">MAPTTSPCAALCRGLLHTSARAPTAARPLQKTLHQTSPFLRPRQRTLFTSSHLLARDVNEASPSSTSTASSSPSSPIVDQQQQQPEQSPQPKSNNRKKAAAATTSTTTTTSAAAAAATSAKASVAAKKSLSNPLRRVVNIAQRPGRKPTKDAKGGEAGSEQPEDDDRTQIRAICVAESFDMEAVVQILTDHWYQLDPDGLGFDTLDVVHARGSGGEGDVFIFPSGTVVTWSLPAEVGTSMATGMLSKAALNANLESAERESLEFEADASMSTSTMRKDKVVLGTRPPDDGSDGDGTYPTLAKIAFSSGLARSTKIAFLEALLSAYFKKTKDIPMQLEAGRLAVSKKFILQRTGELLNLRSQLNLYSELTDSLPDMFWDQSSELRLENNYDQVGRALDVLDRIKLLNQRMDYAQEMATVMRGMSDSDHSAYLEKIIIWLILIEVIFEIRRIFTEYREAWKKEGDEAREREGLRAE</sequence>
<gene>
    <name evidence="4" type="ORF">VSDG_05373</name>
</gene>
<feature type="compositionally biased region" description="Low complexity" evidence="2">
    <location>
        <begin position="62"/>
        <end position="93"/>
    </location>
</feature>
<protein>
    <recommendedName>
        <fullName evidence="3">DUF155 domain-containing protein</fullName>
    </recommendedName>
</protein>
<dbReference type="Proteomes" id="UP000284375">
    <property type="component" value="Unassembled WGS sequence"/>
</dbReference>
<dbReference type="GO" id="GO:0070131">
    <property type="term" value="P:positive regulation of mitochondrial translation"/>
    <property type="evidence" value="ECO:0007669"/>
    <property type="project" value="TreeGrafter"/>
</dbReference>
<dbReference type="PANTHER" id="PTHR16255:SF1">
    <property type="entry name" value="REQUIRED FOR MEIOTIC NUCLEAR DIVISION PROTEIN 1 HOMOLOG"/>
    <property type="match status" value="1"/>
</dbReference>
<evidence type="ECO:0000313" key="4">
    <source>
        <dbReference type="EMBL" id="ROV95565.1"/>
    </source>
</evidence>
<accession>A0A423VX21</accession>
<evidence type="ECO:0000256" key="2">
    <source>
        <dbReference type="SAM" id="MobiDB-lite"/>
    </source>
</evidence>
<feature type="region of interest" description="Disordered" evidence="2">
    <location>
        <begin position="59"/>
        <end position="110"/>
    </location>
</feature>
<feature type="region of interest" description="Disordered" evidence="2">
    <location>
        <begin position="135"/>
        <end position="167"/>
    </location>
</feature>
<keyword evidence="5" id="KW-1185">Reference proteome</keyword>